<organism evidence="1 2">
    <name type="scientific">Canavalia gladiata</name>
    <name type="common">Sword bean</name>
    <name type="synonym">Dolichos gladiatus</name>
    <dbReference type="NCBI Taxonomy" id="3824"/>
    <lineage>
        <taxon>Eukaryota</taxon>
        <taxon>Viridiplantae</taxon>
        <taxon>Streptophyta</taxon>
        <taxon>Embryophyta</taxon>
        <taxon>Tracheophyta</taxon>
        <taxon>Spermatophyta</taxon>
        <taxon>Magnoliopsida</taxon>
        <taxon>eudicotyledons</taxon>
        <taxon>Gunneridae</taxon>
        <taxon>Pentapetalae</taxon>
        <taxon>rosids</taxon>
        <taxon>fabids</taxon>
        <taxon>Fabales</taxon>
        <taxon>Fabaceae</taxon>
        <taxon>Papilionoideae</taxon>
        <taxon>50 kb inversion clade</taxon>
        <taxon>NPAAA clade</taxon>
        <taxon>indigoferoid/millettioid clade</taxon>
        <taxon>Phaseoleae</taxon>
        <taxon>Canavalia</taxon>
    </lineage>
</organism>
<dbReference type="Proteomes" id="UP001367508">
    <property type="component" value="Unassembled WGS sequence"/>
</dbReference>
<dbReference type="AlphaFoldDB" id="A0AAN9KXR4"/>
<evidence type="ECO:0000313" key="1">
    <source>
        <dbReference type="EMBL" id="KAK7324163.1"/>
    </source>
</evidence>
<evidence type="ECO:0000313" key="2">
    <source>
        <dbReference type="Proteomes" id="UP001367508"/>
    </source>
</evidence>
<dbReference type="EMBL" id="JAYMYQ010000006">
    <property type="protein sequence ID" value="KAK7324163.1"/>
    <property type="molecule type" value="Genomic_DNA"/>
</dbReference>
<comment type="caution">
    <text evidence="1">The sequence shown here is derived from an EMBL/GenBank/DDBJ whole genome shotgun (WGS) entry which is preliminary data.</text>
</comment>
<accession>A0AAN9KXR4</accession>
<keyword evidence="2" id="KW-1185">Reference proteome</keyword>
<name>A0AAN9KXR4_CANGL</name>
<proteinExistence type="predicted"/>
<protein>
    <submittedName>
        <fullName evidence="1">Uncharacterized protein</fullName>
    </submittedName>
</protein>
<gene>
    <name evidence="1" type="ORF">VNO77_27686</name>
</gene>
<reference evidence="1 2" key="1">
    <citation type="submission" date="2024-01" db="EMBL/GenBank/DDBJ databases">
        <title>The genomes of 5 underutilized Papilionoideae crops provide insights into root nodulation and disease resistanc.</title>
        <authorList>
            <person name="Jiang F."/>
        </authorList>
    </citation>
    <scope>NUCLEOTIDE SEQUENCE [LARGE SCALE GENOMIC DNA]</scope>
    <source>
        <strain evidence="1">LVBAO_FW01</strain>
        <tissue evidence="1">Leaves</tissue>
    </source>
</reference>
<sequence length="213" mass="24194">MSREPLPYGGRCSKREVPLKNGCSVPGVGLRFHQNRGYKPIVTSLYMACRSPQRCHACAQANRDHRIKGSPTHLLPHISMSHAGVVTSRCLKPRHRRGLPPLWVRVIINQAFLHLGFDEIFPRSFLSKHRKSEGNPKGVLMGRAFKSRISLKVQHLLRPSSEQSRLRSAKVWPKPRVVIKGIWRRVGTQPPIWSNGKIIDQQPPKARFDPCVC</sequence>